<dbReference type="InterPro" id="IPR004150">
    <property type="entry name" value="NAD_DNA_ligase_OB"/>
</dbReference>
<feature type="active site" description="N6-AMP-lysine intermediate" evidence="12">
    <location>
        <position position="130"/>
    </location>
</feature>
<dbReference type="InterPro" id="IPR001679">
    <property type="entry name" value="DNA_ligase"/>
</dbReference>
<organism evidence="15 16">
    <name type="scientific">Methylobacterium frigidaeris</name>
    <dbReference type="NCBI Taxonomy" id="2038277"/>
    <lineage>
        <taxon>Bacteria</taxon>
        <taxon>Pseudomonadati</taxon>
        <taxon>Pseudomonadota</taxon>
        <taxon>Alphaproteobacteria</taxon>
        <taxon>Hyphomicrobiales</taxon>
        <taxon>Methylobacteriaceae</taxon>
        <taxon>Methylobacterium</taxon>
    </lineage>
</organism>
<sequence length="826" mass="88068">MPTTRDPALDDLDQKSAQSLHAALSAEIAEHDRRYHGEDAPTISDAEYDALRRRLEAIEARFPDLAGTGEASASVGAKASDKFAKVRHAVPMLSLGNAFSDEEIGEFVERVRRFLGLPAGEPVPFTAEPKIDGLSLSLRYEDGRLVTAATRGDGEVGEDVTANVRTIREIPEVLAGEDWPAVCEIRGEVYLSHADFAGINARQEEAGKPLFANPRNAAAGSLRQLDASITASRPLRFFAYAAGEMSDQPAESQFEMIEAFRDWGLPVNPLTVLCADASAMLAHYRMIEARRAELGYDIDGVVYKVDSFALQRRLGFVARAPRWALAHKFPAQRATTIVEAIDINVGRTGSLNPLARLKPVTVGGVVVSNATLHNEDYVHGVDADGEPIRSGVAVWRGQSLHDDVDLAQGSDVRVGDTVVVLRAGDVIPKVADVVLERRPKDAVPYRFPETCPACGSHAVRGLNPRTGKLDAVRRCTGGLICPAQGQERLKHFVSRNAFDIEGFGETYIETLFEAGLVRQPADLFRLEFEPLKAAVVARRQALSAERALAAGKEVKKAAKKKDDEDKAIKNLLAGVEARRKIPLNRFIFALGIEQVGEATAKALAKHFPDMPALMAGVAAAAACQPGPDWIALASLDRVGATTRDRLLAAAAEAPDADLLAGGAVARLSAPQRESLIEAYGDSAGVRAAVERASAQVPGDAYRALADDGEIGAVTTASLIQFFSEAHNVAAVEALLAEVETERAAAPAQAAAFSGKTVVFTGTLERMTRSEAKATAERLGAKVSGSVSAKTDLVVAGPGAGSKLKDAEKHGVKVISEEEWLAMVATA</sequence>
<evidence type="ECO:0000256" key="6">
    <source>
        <dbReference type="ARBA" id="ARBA00022833"/>
    </source>
</evidence>
<feature type="binding site" evidence="12">
    <location>
        <position position="454"/>
    </location>
    <ligand>
        <name>Zn(2+)</name>
        <dbReference type="ChEBI" id="CHEBI:29105"/>
    </ligand>
</feature>
<accession>A0AA37HCI5</accession>
<feature type="region of interest" description="Disordered" evidence="13">
    <location>
        <begin position="1"/>
        <end position="21"/>
    </location>
</feature>
<feature type="binding site" evidence="12">
    <location>
        <position position="128"/>
    </location>
    <ligand>
        <name>NAD(+)</name>
        <dbReference type="ChEBI" id="CHEBI:57540"/>
    </ligand>
</feature>
<dbReference type="SMART" id="SM00292">
    <property type="entry name" value="BRCT"/>
    <property type="match status" value="1"/>
</dbReference>
<keyword evidence="8 12" id="KW-0520">NAD</keyword>
<dbReference type="PIRSF" id="PIRSF001604">
    <property type="entry name" value="LigA"/>
    <property type="match status" value="1"/>
</dbReference>
<comment type="similarity">
    <text evidence="12">Belongs to the NAD-dependent DNA ligase family. LigA subfamily.</text>
</comment>
<dbReference type="PROSITE" id="PS50172">
    <property type="entry name" value="BRCT"/>
    <property type="match status" value="1"/>
</dbReference>
<dbReference type="InterPro" id="IPR036420">
    <property type="entry name" value="BRCT_dom_sf"/>
</dbReference>
<keyword evidence="16" id="KW-1185">Reference proteome</keyword>
<dbReference type="Pfam" id="PF00533">
    <property type="entry name" value="BRCT"/>
    <property type="match status" value="1"/>
</dbReference>
<evidence type="ECO:0000256" key="8">
    <source>
        <dbReference type="ARBA" id="ARBA00023027"/>
    </source>
</evidence>
<comment type="caution">
    <text evidence="15">The sequence shown here is derived from an EMBL/GenBank/DDBJ whole genome shotgun (WGS) entry which is preliminary data.</text>
</comment>
<evidence type="ECO:0000256" key="4">
    <source>
        <dbReference type="ARBA" id="ARBA00022723"/>
    </source>
</evidence>
<evidence type="ECO:0000256" key="5">
    <source>
        <dbReference type="ARBA" id="ARBA00022763"/>
    </source>
</evidence>
<keyword evidence="2 12" id="KW-0436">Ligase</keyword>
<dbReference type="InterPro" id="IPR004149">
    <property type="entry name" value="Znf_DNAligase_C4"/>
</dbReference>
<reference evidence="15" key="1">
    <citation type="journal article" date="2016" name="Front. Microbiol.">
        <title>Genome Sequence of the Piezophilic, Mesophilic Sulfate-Reducing Bacterium Desulfovibrio indicus J2T.</title>
        <authorList>
            <person name="Cao J."/>
            <person name="Maignien L."/>
            <person name="Shao Z."/>
            <person name="Alain K."/>
            <person name="Jebbar M."/>
        </authorList>
    </citation>
    <scope>NUCLEOTIDE SEQUENCE</scope>
    <source>
        <strain evidence="15">JCM 32048</strain>
    </source>
</reference>
<keyword evidence="5 12" id="KW-0227">DNA damage</keyword>
<dbReference type="PROSITE" id="PS01055">
    <property type="entry name" value="DNA_LIGASE_N1"/>
    <property type="match status" value="1"/>
</dbReference>
<dbReference type="InterPro" id="IPR041663">
    <property type="entry name" value="DisA/LigA_HHH"/>
</dbReference>
<evidence type="ECO:0000256" key="7">
    <source>
        <dbReference type="ARBA" id="ARBA00022842"/>
    </source>
</evidence>
<feature type="binding site" evidence="12">
    <location>
        <position position="151"/>
    </location>
    <ligand>
        <name>NAD(+)</name>
        <dbReference type="ChEBI" id="CHEBI:57540"/>
    </ligand>
</feature>
<comment type="catalytic activity">
    <reaction evidence="11 12">
        <text>NAD(+) + (deoxyribonucleotide)n-3'-hydroxyl + 5'-phospho-(deoxyribonucleotide)m = (deoxyribonucleotide)n+m + AMP + beta-nicotinamide D-nucleotide.</text>
        <dbReference type="EC" id="6.5.1.2"/>
    </reaction>
</comment>
<feature type="binding site" evidence="12">
    <location>
        <position position="481"/>
    </location>
    <ligand>
        <name>Zn(2+)</name>
        <dbReference type="ChEBI" id="CHEBI:29105"/>
    </ligand>
</feature>
<reference evidence="15" key="2">
    <citation type="submission" date="2021-08" db="EMBL/GenBank/DDBJ databases">
        <authorList>
            <person name="Tani A."/>
            <person name="Ola A."/>
            <person name="Ogura Y."/>
            <person name="Katsura K."/>
            <person name="Hayashi T."/>
        </authorList>
    </citation>
    <scope>NUCLEOTIDE SEQUENCE</scope>
    <source>
        <strain evidence="15">JCM 32048</strain>
    </source>
</reference>
<dbReference type="SUPFAM" id="SSF50249">
    <property type="entry name" value="Nucleic acid-binding proteins"/>
    <property type="match status" value="2"/>
</dbReference>
<evidence type="ECO:0000313" key="16">
    <source>
        <dbReference type="Proteomes" id="UP001055286"/>
    </source>
</evidence>
<dbReference type="EC" id="6.5.1.2" evidence="12"/>
<feature type="binding site" evidence="12">
    <location>
        <position position="451"/>
    </location>
    <ligand>
        <name>Zn(2+)</name>
        <dbReference type="ChEBI" id="CHEBI:29105"/>
    </ligand>
</feature>
<evidence type="ECO:0000256" key="3">
    <source>
        <dbReference type="ARBA" id="ARBA00022705"/>
    </source>
</evidence>
<dbReference type="Gene3D" id="2.40.50.140">
    <property type="entry name" value="Nucleic acid-binding proteins"/>
    <property type="match status" value="1"/>
</dbReference>
<dbReference type="SUPFAM" id="SSF47781">
    <property type="entry name" value="RuvA domain 2-like"/>
    <property type="match status" value="1"/>
</dbReference>
<dbReference type="SUPFAM" id="SSF56091">
    <property type="entry name" value="DNA ligase/mRNA capping enzyme, catalytic domain"/>
    <property type="match status" value="1"/>
</dbReference>
<keyword evidence="9 12" id="KW-0234">DNA repair</keyword>
<dbReference type="Gene3D" id="1.10.287.610">
    <property type="entry name" value="Helix hairpin bin"/>
    <property type="match status" value="1"/>
</dbReference>
<dbReference type="CDD" id="cd17748">
    <property type="entry name" value="BRCT_DNA_ligase_like"/>
    <property type="match status" value="1"/>
</dbReference>
<feature type="binding site" evidence="12">
    <location>
        <begin position="45"/>
        <end position="49"/>
    </location>
    <ligand>
        <name>NAD(+)</name>
        <dbReference type="ChEBI" id="CHEBI:57540"/>
    </ligand>
</feature>
<dbReference type="Pfam" id="PF03119">
    <property type="entry name" value="DNA_ligase_ZBD"/>
    <property type="match status" value="1"/>
</dbReference>
<dbReference type="SMART" id="SM00532">
    <property type="entry name" value="LIGANc"/>
    <property type="match status" value="1"/>
</dbReference>
<dbReference type="InterPro" id="IPR013840">
    <property type="entry name" value="DNAligase_N"/>
</dbReference>
<evidence type="ECO:0000256" key="2">
    <source>
        <dbReference type="ARBA" id="ARBA00022598"/>
    </source>
</evidence>
<dbReference type="InterPro" id="IPR012340">
    <property type="entry name" value="NA-bd_OB-fold"/>
</dbReference>
<dbReference type="GO" id="GO:0006281">
    <property type="term" value="P:DNA repair"/>
    <property type="evidence" value="ECO:0007669"/>
    <property type="project" value="UniProtKB-KW"/>
</dbReference>
<name>A0AA37HCI5_9HYPH</name>
<keyword evidence="4 12" id="KW-0479">Metal-binding</keyword>
<dbReference type="SUPFAM" id="SSF52113">
    <property type="entry name" value="BRCT domain"/>
    <property type="match status" value="1"/>
</dbReference>
<dbReference type="GO" id="GO:0005829">
    <property type="term" value="C:cytosol"/>
    <property type="evidence" value="ECO:0007669"/>
    <property type="project" value="TreeGrafter"/>
</dbReference>
<dbReference type="CDD" id="cd00114">
    <property type="entry name" value="LIGANc"/>
    <property type="match status" value="1"/>
</dbReference>
<dbReference type="GO" id="GO:0006260">
    <property type="term" value="P:DNA replication"/>
    <property type="evidence" value="ECO:0007669"/>
    <property type="project" value="UniProtKB-KW"/>
</dbReference>
<dbReference type="Gene3D" id="1.10.150.20">
    <property type="entry name" value="5' to 3' exonuclease, C-terminal subdomain"/>
    <property type="match status" value="2"/>
</dbReference>
<feature type="domain" description="BRCT" evidence="14">
    <location>
        <begin position="747"/>
        <end position="826"/>
    </location>
</feature>
<dbReference type="Pfam" id="PF12826">
    <property type="entry name" value="HHH_2"/>
    <property type="match status" value="1"/>
</dbReference>
<dbReference type="GO" id="GO:0003911">
    <property type="term" value="F:DNA ligase (NAD+) activity"/>
    <property type="evidence" value="ECO:0007669"/>
    <property type="project" value="UniProtKB-UniRule"/>
</dbReference>
<dbReference type="PANTHER" id="PTHR23389">
    <property type="entry name" value="CHROMOSOME TRANSMISSION FIDELITY FACTOR 18"/>
    <property type="match status" value="1"/>
</dbReference>
<dbReference type="HAMAP" id="MF_01588">
    <property type="entry name" value="DNA_ligase_A"/>
    <property type="match status" value="1"/>
</dbReference>
<feature type="binding site" evidence="12">
    <location>
        <begin position="94"/>
        <end position="95"/>
    </location>
    <ligand>
        <name>NAD(+)</name>
        <dbReference type="ChEBI" id="CHEBI:57540"/>
    </ligand>
</feature>
<comment type="caution">
    <text evidence="12">Lacks conserved residue(s) required for the propagation of feature annotation.</text>
</comment>
<evidence type="ECO:0000256" key="1">
    <source>
        <dbReference type="ARBA" id="ARBA00004067"/>
    </source>
</evidence>
<keyword evidence="10 12" id="KW-0464">Manganese</keyword>
<dbReference type="InterPro" id="IPR033136">
    <property type="entry name" value="DNA_ligase_CS"/>
</dbReference>
<dbReference type="GO" id="GO:0046872">
    <property type="term" value="F:metal ion binding"/>
    <property type="evidence" value="ECO:0007669"/>
    <property type="project" value="UniProtKB-KW"/>
</dbReference>
<comment type="function">
    <text evidence="1 12">DNA ligase that catalyzes the formation of phosphodiester linkages between 5'-phosphoryl and 3'-hydroxyl groups in double-stranded DNA using NAD as a coenzyme and as the energy source for the reaction. It is essential for DNA replication and repair of damaged DNA.</text>
</comment>
<dbReference type="InterPro" id="IPR018239">
    <property type="entry name" value="DNA_ligase_AS"/>
</dbReference>
<dbReference type="Pfam" id="PF03120">
    <property type="entry name" value="OB_DNA_ligase"/>
    <property type="match status" value="1"/>
</dbReference>
<gene>
    <name evidence="12 15" type="primary">ligA</name>
    <name evidence="15" type="ORF">MPEAHAMD_2888</name>
</gene>
<protein>
    <recommendedName>
        <fullName evidence="12">DNA ligase</fullName>
        <ecNumber evidence="12">6.5.1.2</ecNumber>
    </recommendedName>
    <alternativeName>
        <fullName evidence="12">Polydeoxyribonucleotide synthase [NAD(+)]</fullName>
    </alternativeName>
</protein>
<dbReference type="FunFam" id="3.30.470.30:FF:000001">
    <property type="entry name" value="DNA ligase"/>
    <property type="match status" value="1"/>
</dbReference>
<feature type="binding site" evidence="12">
    <location>
        <position position="188"/>
    </location>
    <ligand>
        <name>NAD(+)</name>
        <dbReference type="ChEBI" id="CHEBI:57540"/>
    </ligand>
</feature>
<dbReference type="Pfam" id="PF01653">
    <property type="entry name" value="DNA_ligase_aden"/>
    <property type="match status" value="1"/>
</dbReference>
<dbReference type="InterPro" id="IPR010994">
    <property type="entry name" value="RuvA_2-like"/>
</dbReference>
<comment type="cofactor">
    <cofactor evidence="12">
        <name>Mg(2+)</name>
        <dbReference type="ChEBI" id="CHEBI:18420"/>
    </cofactor>
    <cofactor evidence="12">
        <name>Mn(2+)</name>
        <dbReference type="ChEBI" id="CHEBI:29035"/>
    </cofactor>
</comment>
<dbReference type="InterPro" id="IPR001357">
    <property type="entry name" value="BRCT_dom"/>
</dbReference>
<dbReference type="PANTHER" id="PTHR23389:SF9">
    <property type="entry name" value="DNA LIGASE"/>
    <property type="match status" value="1"/>
</dbReference>
<evidence type="ECO:0000313" key="15">
    <source>
        <dbReference type="EMBL" id="GJD62730.1"/>
    </source>
</evidence>
<dbReference type="Gene3D" id="3.40.50.10190">
    <property type="entry name" value="BRCT domain"/>
    <property type="match status" value="1"/>
</dbReference>
<evidence type="ECO:0000256" key="10">
    <source>
        <dbReference type="ARBA" id="ARBA00023211"/>
    </source>
</evidence>
<keyword evidence="3 12" id="KW-0235">DNA replication</keyword>
<dbReference type="RefSeq" id="WP_099905631.1">
    <property type="nucleotide sequence ID" value="NZ_BPQJ01000012.1"/>
</dbReference>
<feature type="binding site" evidence="12">
    <location>
        <position position="304"/>
    </location>
    <ligand>
        <name>NAD(+)</name>
        <dbReference type="ChEBI" id="CHEBI:57540"/>
    </ligand>
</feature>
<dbReference type="AlphaFoldDB" id="A0AA37HCI5"/>
<dbReference type="Gene3D" id="6.20.10.30">
    <property type="match status" value="1"/>
</dbReference>
<keyword evidence="7 12" id="KW-0460">Magnesium</keyword>
<dbReference type="Proteomes" id="UP001055286">
    <property type="component" value="Unassembled WGS sequence"/>
</dbReference>
<dbReference type="EMBL" id="BPQJ01000012">
    <property type="protein sequence ID" value="GJD62730.1"/>
    <property type="molecule type" value="Genomic_DNA"/>
</dbReference>
<proteinExistence type="inferred from homology"/>
<dbReference type="NCBIfam" id="NF005932">
    <property type="entry name" value="PRK07956.1"/>
    <property type="match status" value="1"/>
</dbReference>
<evidence type="ECO:0000256" key="11">
    <source>
        <dbReference type="ARBA" id="ARBA00034005"/>
    </source>
</evidence>
<dbReference type="PROSITE" id="PS01056">
    <property type="entry name" value="DNA_LIGASE_N2"/>
    <property type="match status" value="1"/>
</dbReference>
<dbReference type="InterPro" id="IPR013839">
    <property type="entry name" value="DNAligase_adenylation"/>
</dbReference>
<evidence type="ECO:0000256" key="12">
    <source>
        <dbReference type="HAMAP-Rule" id="MF_01588"/>
    </source>
</evidence>
<evidence type="ECO:0000256" key="9">
    <source>
        <dbReference type="ARBA" id="ARBA00023204"/>
    </source>
</evidence>
<keyword evidence="6 12" id="KW-0862">Zinc</keyword>
<evidence type="ECO:0000259" key="14">
    <source>
        <dbReference type="PROSITE" id="PS50172"/>
    </source>
</evidence>
<feature type="binding site" evidence="12">
    <location>
        <position position="328"/>
    </location>
    <ligand>
        <name>NAD(+)</name>
        <dbReference type="ChEBI" id="CHEBI:57540"/>
    </ligand>
</feature>
<evidence type="ECO:0000256" key="13">
    <source>
        <dbReference type="SAM" id="MobiDB-lite"/>
    </source>
</evidence>
<dbReference type="Gene3D" id="3.30.470.30">
    <property type="entry name" value="DNA ligase/mRNA capping enzyme"/>
    <property type="match status" value="1"/>
</dbReference>